<dbReference type="Pfam" id="PF14529">
    <property type="entry name" value="Exo_endo_phos_2"/>
    <property type="match status" value="1"/>
</dbReference>
<organism evidence="2">
    <name type="scientific">Ixodes ricinus</name>
    <name type="common">Common tick</name>
    <name type="synonym">Acarus ricinus</name>
    <dbReference type="NCBI Taxonomy" id="34613"/>
    <lineage>
        <taxon>Eukaryota</taxon>
        <taxon>Metazoa</taxon>
        <taxon>Ecdysozoa</taxon>
        <taxon>Arthropoda</taxon>
        <taxon>Chelicerata</taxon>
        <taxon>Arachnida</taxon>
        <taxon>Acari</taxon>
        <taxon>Parasitiformes</taxon>
        <taxon>Ixodida</taxon>
        <taxon>Ixodoidea</taxon>
        <taxon>Ixodidae</taxon>
        <taxon>Ixodinae</taxon>
        <taxon>Ixodes</taxon>
    </lineage>
</organism>
<dbReference type="PANTHER" id="PTHR33395:SF22">
    <property type="entry name" value="REVERSE TRANSCRIPTASE DOMAIN-CONTAINING PROTEIN"/>
    <property type="match status" value="1"/>
</dbReference>
<dbReference type="Pfam" id="PF00078">
    <property type="entry name" value="RVT_1"/>
    <property type="match status" value="1"/>
</dbReference>
<keyword evidence="2" id="KW-0540">Nuclease</keyword>
<accession>A0A147BMH2</accession>
<dbReference type="PANTHER" id="PTHR33395">
    <property type="entry name" value="TRANSCRIPTASE, PUTATIVE-RELATED-RELATED"/>
    <property type="match status" value="1"/>
</dbReference>
<dbReference type="InterPro" id="IPR036691">
    <property type="entry name" value="Endo/exonu/phosph_ase_sf"/>
</dbReference>
<evidence type="ECO:0000313" key="2">
    <source>
        <dbReference type="EMBL" id="JAR91956.1"/>
    </source>
</evidence>
<dbReference type="GO" id="GO:0061343">
    <property type="term" value="P:cell adhesion involved in heart morphogenesis"/>
    <property type="evidence" value="ECO:0007669"/>
    <property type="project" value="TreeGrafter"/>
</dbReference>
<dbReference type="PROSITE" id="PS50878">
    <property type="entry name" value="RT_POL"/>
    <property type="match status" value="1"/>
</dbReference>
<protein>
    <submittedName>
        <fullName evidence="2">Putative endonuclease/reverse transcriptase</fullName>
    </submittedName>
</protein>
<dbReference type="GO" id="GO:0031012">
    <property type="term" value="C:extracellular matrix"/>
    <property type="evidence" value="ECO:0007669"/>
    <property type="project" value="TreeGrafter"/>
</dbReference>
<keyword evidence="2" id="KW-0378">Hydrolase</keyword>
<keyword evidence="2" id="KW-0695">RNA-directed DNA polymerase</keyword>
<feature type="domain" description="Reverse transcriptase" evidence="1">
    <location>
        <begin position="485"/>
        <end position="750"/>
    </location>
</feature>
<dbReference type="InterPro" id="IPR043502">
    <property type="entry name" value="DNA/RNA_pol_sf"/>
</dbReference>
<dbReference type="EMBL" id="GEGO01003448">
    <property type="protein sequence ID" value="JAR91956.1"/>
    <property type="molecule type" value="Transcribed_RNA"/>
</dbReference>
<dbReference type="AlphaFoldDB" id="A0A147BMH2"/>
<reference evidence="2" key="1">
    <citation type="journal article" date="2018" name="PLoS Negl. Trop. Dis.">
        <title>Sialome diversity of ticks revealed by RNAseq of single tick salivary glands.</title>
        <authorList>
            <person name="Perner J."/>
            <person name="Kropackova S."/>
            <person name="Kopacek P."/>
            <person name="Ribeiro J.M."/>
        </authorList>
    </citation>
    <scope>NUCLEOTIDE SEQUENCE</scope>
    <source>
        <strain evidence="2">Siblings of single egg batch collected in Ceske Budejovice</strain>
        <tissue evidence="2">Salivary glands</tissue>
    </source>
</reference>
<dbReference type="CDD" id="cd01650">
    <property type="entry name" value="RT_nLTR_like"/>
    <property type="match status" value="1"/>
</dbReference>
<proteinExistence type="predicted"/>
<dbReference type="SUPFAM" id="SSF56672">
    <property type="entry name" value="DNA/RNA polymerases"/>
    <property type="match status" value="1"/>
</dbReference>
<feature type="non-terminal residue" evidence="2">
    <location>
        <position position="1"/>
    </location>
</feature>
<keyword evidence="2" id="KW-0255">Endonuclease</keyword>
<name>A0A147BMH2_IXORI</name>
<dbReference type="InterPro" id="IPR005135">
    <property type="entry name" value="Endo/exonuclease/phosphatase"/>
</dbReference>
<keyword evidence="2" id="KW-0808">Transferase</keyword>
<dbReference type="GO" id="GO:0004519">
    <property type="term" value="F:endonuclease activity"/>
    <property type="evidence" value="ECO:0007669"/>
    <property type="project" value="UniProtKB-KW"/>
</dbReference>
<keyword evidence="2" id="KW-0548">Nucleotidyltransferase</keyword>
<dbReference type="GO" id="GO:0003964">
    <property type="term" value="F:RNA-directed DNA polymerase activity"/>
    <property type="evidence" value="ECO:0007669"/>
    <property type="project" value="UniProtKB-KW"/>
</dbReference>
<dbReference type="GO" id="GO:0007508">
    <property type="term" value="P:larval heart development"/>
    <property type="evidence" value="ECO:0007669"/>
    <property type="project" value="TreeGrafter"/>
</dbReference>
<dbReference type="SUPFAM" id="SSF56219">
    <property type="entry name" value="DNase I-like"/>
    <property type="match status" value="1"/>
</dbReference>
<dbReference type="Gene3D" id="3.60.10.10">
    <property type="entry name" value="Endonuclease/exonuclease/phosphatase"/>
    <property type="match status" value="1"/>
</dbReference>
<dbReference type="InterPro" id="IPR000477">
    <property type="entry name" value="RT_dom"/>
</dbReference>
<evidence type="ECO:0000259" key="1">
    <source>
        <dbReference type="PROSITE" id="PS50878"/>
    </source>
</evidence>
<sequence>GSCDVTSTNIIPVIFTNIRSVMNKNDDLSSIIDSSNADVVVLTETWLSGKIRNSEILHSQKYFHIYRHDRAERSGGGVLIAVSENIPSFHINVVSELELLRVGLNLKNKKYILGTCYRPPPRSDTFVSKLHDAINTVIVRFPNAPVILLGDFNYPSIVWSDVSTHFSSFSSECKEFVNLCIDFNLSQMVTQPTRIAASTSSVLDLILTTSPELISSLTHLPGLSDHSLLHFSLNLTTCFTSKEIKQIPDYARADFDSINRNLCLFLDIYLDRFDERSELRITGVYLFKEQVAYLMKAHVPLRIISSSPESPWYNVFLKRLANKKKIIFRAAKLSDNEQRWSAYRTAAGVYKKALLDAKSHYFNNTLPSLLLNNPRQFWKVINPSFSSNITLRDADGDELSDEQCSFVLNEVFTKSFSIPVSSCFPIFTACDFFPMYPVVLDSEGIAKIIDNLKMYSAVGTDNINTKFLKNTKMYFSIILSKIFSQSLQHGVLPLDWKVGKVVPVHKGGDKQNASNYRPISITSIPCKILEHVIYSQLANFLDSNPFFNTSQHGFRKFYSCETQLLTFTHNLHVTLDQGSRTDCLFLDFSKAFDRVPHALLLHKLSSLNMCPYVLAWIDAFLTNRLQFVHANGTNSPYSPVNSGVPQGSVLGPLLFLTYINDLPTRVSSSISLFADDCVIYKEILNDSDISAVQTDINNVTQWCNEWLMELNISKCKSMCVSRHINICPSYCINNSTLLPVSSYKYLGVHISNDLSWNIHVDYVTKNANQLLGYIKRNFFLAPLSLKLLIYKTLIRPKLEYAASIWNPGITLASAVESIQNRSARFILSNYHRTASTTLMKASLSLPTLSLRRKISRLCLFHKIYHSNPTLRQALFSEPFYISSRTDHQLKVGIPHCSTSTFNASFLPQTSIDWNRLPAAIVTITASDKFKIAITSLLHDV</sequence>